<evidence type="ECO:0000256" key="3">
    <source>
        <dbReference type="ARBA" id="ARBA00022729"/>
    </source>
</evidence>
<proteinExistence type="predicted"/>
<organism evidence="6 7">
    <name type="scientific">Runella salmonicolor</name>
    <dbReference type="NCBI Taxonomy" id="2950278"/>
    <lineage>
        <taxon>Bacteria</taxon>
        <taxon>Pseudomonadati</taxon>
        <taxon>Bacteroidota</taxon>
        <taxon>Cytophagia</taxon>
        <taxon>Cytophagales</taxon>
        <taxon>Spirosomataceae</taxon>
        <taxon>Runella</taxon>
    </lineage>
</organism>
<protein>
    <recommendedName>
        <fullName evidence="8">DUF11 domain-containing protein</fullName>
    </recommendedName>
</protein>
<dbReference type="EMBL" id="JAMZEL010000010">
    <property type="protein sequence ID" value="MCP1385022.1"/>
    <property type="molecule type" value="Genomic_DNA"/>
</dbReference>
<dbReference type="RefSeq" id="WP_253531034.1">
    <property type="nucleotide sequence ID" value="NZ_JAMZEL010000010.1"/>
</dbReference>
<evidence type="ECO:0000259" key="4">
    <source>
        <dbReference type="Pfam" id="PF01345"/>
    </source>
</evidence>
<keyword evidence="3" id="KW-0732">Signal</keyword>
<dbReference type="InterPro" id="IPR001434">
    <property type="entry name" value="OmcB-like_DUF11"/>
</dbReference>
<dbReference type="InterPro" id="IPR013783">
    <property type="entry name" value="Ig-like_fold"/>
</dbReference>
<evidence type="ECO:0000259" key="5">
    <source>
        <dbReference type="Pfam" id="PF17210"/>
    </source>
</evidence>
<evidence type="ECO:0000256" key="1">
    <source>
        <dbReference type="ARBA" id="ARBA00004613"/>
    </source>
</evidence>
<feature type="domain" description="DUF11" evidence="4">
    <location>
        <begin position="765"/>
        <end position="884"/>
    </location>
</feature>
<comment type="subcellular location">
    <subcellularLocation>
        <location evidence="1">Secreted</location>
    </subcellularLocation>
</comment>
<dbReference type="Pfam" id="PF01345">
    <property type="entry name" value="DUF11"/>
    <property type="match status" value="1"/>
</dbReference>
<feature type="domain" description="SD-repeat containing protein B" evidence="5">
    <location>
        <begin position="607"/>
        <end position="662"/>
    </location>
</feature>
<accession>A0ABT1FX31</accession>
<keyword evidence="2" id="KW-0964">Secreted</keyword>
<name>A0ABT1FX31_9BACT</name>
<dbReference type="InterPro" id="IPR033764">
    <property type="entry name" value="Sdr_B"/>
</dbReference>
<evidence type="ECO:0000256" key="2">
    <source>
        <dbReference type="ARBA" id="ARBA00022525"/>
    </source>
</evidence>
<dbReference type="Gene3D" id="2.60.40.10">
    <property type="entry name" value="Immunoglobulins"/>
    <property type="match status" value="2"/>
</dbReference>
<dbReference type="Pfam" id="PF17210">
    <property type="entry name" value="SdrD_B"/>
    <property type="match status" value="1"/>
</dbReference>
<reference evidence="6 7" key="1">
    <citation type="submission" date="2022-06" db="EMBL/GenBank/DDBJ databases">
        <title>Runella sp. S5 genome sequencing.</title>
        <authorList>
            <person name="Park S."/>
        </authorList>
    </citation>
    <scope>NUCLEOTIDE SEQUENCE [LARGE SCALE GENOMIC DNA]</scope>
    <source>
        <strain evidence="6 7">S5</strain>
    </source>
</reference>
<evidence type="ECO:0000313" key="6">
    <source>
        <dbReference type="EMBL" id="MCP1385022.1"/>
    </source>
</evidence>
<sequence>MTYSVDCRAQVSGTVFYDFDANGIQTLVSPTEAGVAAVGVRIFVNGNSQPFVTHTDTAGHYAFTSQQAPMGTAVRVEFFNLPETFSVSSTGPQKGTEVQFVQAPASNVNLGIFNDDEFCGVASEVSVVTACYTMGDPLKNGSASDDPALVLFGYDADGEGGTPSGPPMEKLTDAATIGSTWISAYQRSSNTLLVGAITRRHVGLGPLGTGGFYSVDLKNRTVSNFIDVKTIGIDTGPDPHIDPTTGLNILPADKLARSRDSLAFHVAAKVGMGGSQLSVYQDTLFLINLYDRKLYSFSVQKPLKAPANIAEAQTKSFQIPNPGCSNNEFAPWALKYYRGKLYVGVVCTAETSQKKSDLKAAIYEFNPKTTSFRNIFEFGLDYPRGSIDNTLGCDTINGWQPWTNAFPKQCNYPAGAPDPVSAFAIYPQAILSDIEFDDDGSLLIAFMDRLGLQTGQNQPGIAIDDTLNYYGFMSGDMVRAQYNADGTYTLENNGKSGNLQGYGVNTNSGPGGGEFFGEDYWLNSSNEVGHQEITNGALLKMAGIPEVLVSAMDPIHGVYLSTGFLAFDTKTGKRNRSFSVYSLSPGSLGKSGGVGDLARICAPAPLEIGNKVWLDFNKDGIQTPNEVPLDNIIITLHDMQNGGTEVARDTTANGGHYYFNDTNVTGGLKRKHAYEIRIDLNQKIPTSVLDTIPANDGLQGQTVKLIDTLTISPLRVTGDTQNFLRDSDAELNNDSTQIVVKVTTGYDSQNNYTFDIGMTIEEKIDLEIKKRVIGNCVHEVGDEVRFEIVVRNAAMTSAAIADSVMIADTLVSNLSFVSFSASKGTYNPSTHIWGPFSMQPGESDTLTITAKINKTNGFKGGFLSNQTEVIKAIGIDVDSEPNNSDKTEDDYAIAYVSVPLPICTSRKDTLIIKVPDGFTSYQWFKDGVEITGATAQTLPVHEPGSYTVKVDSGQCPTNNCCPIVVREYCECPENTCVPIILKKIKASQSTSP</sequence>
<dbReference type="SUPFAM" id="SSF117074">
    <property type="entry name" value="Hypothetical protein PA1324"/>
    <property type="match status" value="2"/>
</dbReference>
<dbReference type="Proteomes" id="UP001204772">
    <property type="component" value="Unassembled WGS sequence"/>
</dbReference>
<evidence type="ECO:0008006" key="8">
    <source>
        <dbReference type="Google" id="ProtNLM"/>
    </source>
</evidence>
<gene>
    <name evidence="6" type="ORF">NCI00_21470</name>
</gene>
<evidence type="ECO:0000313" key="7">
    <source>
        <dbReference type="Proteomes" id="UP001204772"/>
    </source>
</evidence>
<keyword evidence="7" id="KW-1185">Reference proteome</keyword>
<comment type="caution">
    <text evidence="6">The sequence shown here is derived from an EMBL/GenBank/DDBJ whole genome shotgun (WGS) entry which is preliminary data.</text>
</comment>